<evidence type="ECO:0000313" key="1">
    <source>
        <dbReference type="EMBL" id="VUZ53566.1"/>
    </source>
</evidence>
<dbReference type="AlphaFoldDB" id="A0A564Z2A1"/>
<proteinExistence type="predicted"/>
<keyword evidence="2" id="KW-1185">Reference proteome</keyword>
<evidence type="ECO:0000313" key="2">
    <source>
        <dbReference type="Proteomes" id="UP000321570"/>
    </source>
</evidence>
<protein>
    <submittedName>
        <fullName evidence="1">Uncharacterized protein</fullName>
    </submittedName>
</protein>
<sequence length="275" mass="31294">MSDNLTFCAEMPDEGSYGRAFWRVTYTCHLQSFENDWQLIEKYLPKMSATTRADLKHTTGILMQKYYSNENSLRKGDRFPFHTTNGDNKLVGSNSDGYKFACLRIPRRHAQMVLDLAKYWCEHGADQPVIVVPSNKSCGGDIISLVNHPSFLCSWDGVDLGVFFLPSFNHFFINKIANSYENKLCLNFPTKDELGILLPTGEMHVLEQDTLVNPKKNREPFQNISLPKSLATPIKMEAVTGIFNSVIKCLHNEEKSKMINKHGKRLGQIVRSPSR</sequence>
<gene>
    <name evidence="1" type="ORF">WMSIL1_LOCUS11613</name>
</gene>
<dbReference type="Proteomes" id="UP000321570">
    <property type="component" value="Unassembled WGS sequence"/>
</dbReference>
<name>A0A564Z2A1_HYMDI</name>
<reference evidence="1 2" key="1">
    <citation type="submission" date="2019-07" db="EMBL/GenBank/DDBJ databases">
        <authorList>
            <person name="Jastrzebski P J."/>
            <person name="Paukszto L."/>
            <person name="Jastrzebski P J."/>
        </authorList>
    </citation>
    <scope>NUCLEOTIDE SEQUENCE [LARGE SCALE GENOMIC DNA]</scope>
    <source>
        <strain evidence="1 2">WMS-il1</strain>
    </source>
</reference>
<organism evidence="1 2">
    <name type="scientific">Hymenolepis diminuta</name>
    <name type="common">Rat tapeworm</name>
    <dbReference type="NCBI Taxonomy" id="6216"/>
    <lineage>
        <taxon>Eukaryota</taxon>
        <taxon>Metazoa</taxon>
        <taxon>Spiralia</taxon>
        <taxon>Lophotrochozoa</taxon>
        <taxon>Platyhelminthes</taxon>
        <taxon>Cestoda</taxon>
        <taxon>Eucestoda</taxon>
        <taxon>Cyclophyllidea</taxon>
        <taxon>Hymenolepididae</taxon>
        <taxon>Hymenolepis</taxon>
    </lineage>
</organism>
<accession>A0A564Z2A1</accession>
<dbReference type="EMBL" id="CABIJS010000555">
    <property type="protein sequence ID" value="VUZ53566.1"/>
    <property type="molecule type" value="Genomic_DNA"/>
</dbReference>